<dbReference type="AlphaFoldDB" id="A0A5M3MP65"/>
<feature type="non-terminal residue" evidence="2">
    <location>
        <position position="77"/>
    </location>
</feature>
<evidence type="ECO:0000313" key="3">
    <source>
        <dbReference type="Proteomes" id="UP000053558"/>
    </source>
</evidence>
<dbReference type="InterPro" id="IPR036875">
    <property type="entry name" value="Znf_CCHC_sf"/>
</dbReference>
<organism evidence="2 3">
    <name type="scientific">Coniophora puteana (strain RWD-64-598)</name>
    <name type="common">Brown rot fungus</name>
    <dbReference type="NCBI Taxonomy" id="741705"/>
    <lineage>
        <taxon>Eukaryota</taxon>
        <taxon>Fungi</taxon>
        <taxon>Dikarya</taxon>
        <taxon>Basidiomycota</taxon>
        <taxon>Agaricomycotina</taxon>
        <taxon>Agaricomycetes</taxon>
        <taxon>Agaricomycetidae</taxon>
        <taxon>Boletales</taxon>
        <taxon>Coniophorineae</taxon>
        <taxon>Coniophoraceae</taxon>
        <taxon>Coniophora</taxon>
    </lineage>
</organism>
<evidence type="ECO:0000256" key="1">
    <source>
        <dbReference type="ARBA" id="ARBA00022664"/>
    </source>
</evidence>
<keyword evidence="1" id="KW-0507">mRNA processing</keyword>
<dbReference type="RefSeq" id="XP_007768188.1">
    <property type="nucleotide sequence ID" value="XM_007769998.1"/>
</dbReference>
<dbReference type="GO" id="GO:0006397">
    <property type="term" value="P:mRNA processing"/>
    <property type="evidence" value="ECO:0007669"/>
    <property type="project" value="UniProtKB-KW"/>
</dbReference>
<dbReference type="GO" id="GO:0008270">
    <property type="term" value="F:zinc ion binding"/>
    <property type="evidence" value="ECO:0007669"/>
    <property type="project" value="InterPro"/>
</dbReference>
<evidence type="ECO:0008006" key="4">
    <source>
        <dbReference type="Google" id="ProtNLM"/>
    </source>
</evidence>
<gene>
    <name evidence="2" type="ORF">CONPUDRAFT_39538</name>
</gene>
<dbReference type="GO" id="GO:0003676">
    <property type="term" value="F:nucleic acid binding"/>
    <property type="evidence" value="ECO:0007669"/>
    <property type="project" value="InterPro"/>
</dbReference>
<keyword evidence="3" id="KW-1185">Reference proteome</keyword>
<reference evidence="3" key="1">
    <citation type="journal article" date="2012" name="Science">
        <title>The Paleozoic origin of enzymatic lignin decomposition reconstructed from 31 fungal genomes.</title>
        <authorList>
            <person name="Floudas D."/>
            <person name="Binder M."/>
            <person name="Riley R."/>
            <person name="Barry K."/>
            <person name="Blanchette R.A."/>
            <person name="Henrissat B."/>
            <person name="Martinez A.T."/>
            <person name="Otillar R."/>
            <person name="Spatafora J.W."/>
            <person name="Yadav J.S."/>
            <person name="Aerts A."/>
            <person name="Benoit I."/>
            <person name="Boyd A."/>
            <person name="Carlson A."/>
            <person name="Copeland A."/>
            <person name="Coutinho P.M."/>
            <person name="de Vries R.P."/>
            <person name="Ferreira P."/>
            <person name="Findley K."/>
            <person name="Foster B."/>
            <person name="Gaskell J."/>
            <person name="Glotzer D."/>
            <person name="Gorecki P."/>
            <person name="Heitman J."/>
            <person name="Hesse C."/>
            <person name="Hori C."/>
            <person name="Igarashi K."/>
            <person name="Jurgens J.A."/>
            <person name="Kallen N."/>
            <person name="Kersten P."/>
            <person name="Kohler A."/>
            <person name="Kuees U."/>
            <person name="Kumar T.K.A."/>
            <person name="Kuo A."/>
            <person name="LaButti K."/>
            <person name="Larrondo L.F."/>
            <person name="Lindquist E."/>
            <person name="Ling A."/>
            <person name="Lombard V."/>
            <person name="Lucas S."/>
            <person name="Lundell T."/>
            <person name="Martin R."/>
            <person name="McLaughlin D.J."/>
            <person name="Morgenstern I."/>
            <person name="Morin E."/>
            <person name="Murat C."/>
            <person name="Nagy L.G."/>
            <person name="Nolan M."/>
            <person name="Ohm R.A."/>
            <person name="Patyshakuliyeva A."/>
            <person name="Rokas A."/>
            <person name="Ruiz-Duenas F.J."/>
            <person name="Sabat G."/>
            <person name="Salamov A."/>
            <person name="Samejima M."/>
            <person name="Schmutz J."/>
            <person name="Slot J.C."/>
            <person name="St John F."/>
            <person name="Stenlid J."/>
            <person name="Sun H."/>
            <person name="Sun S."/>
            <person name="Syed K."/>
            <person name="Tsang A."/>
            <person name="Wiebenga A."/>
            <person name="Young D."/>
            <person name="Pisabarro A."/>
            <person name="Eastwood D.C."/>
            <person name="Martin F."/>
            <person name="Cullen D."/>
            <person name="Grigoriev I.V."/>
            <person name="Hibbett D.S."/>
        </authorList>
    </citation>
    <scope>NUCLEOTIDE SEQUENCE [LARGE SCALE GENOMIC DNA]</scope>
    <source>
        <strain evidence="3">RWD-64-598 SS2</strain>
    </source>
</reference>
<dbReference type="SUPFAM" id="SSF57756">
    <property type="entry name" value="Retrovirus zinc finger-like domains"/>
    <property type="match status" value="1"/>
</dbReference>
<protein>
    <recommendedName>
        <fullName evidence="4">Zinc knuckle-domain-containing protein</fullName>
    </recommendedName>
</protein>
<comment type="caution">
    <text evidence="2">The sequence shown here is derived from an EMBL/GenBank/DDBJ whole genome shotgun (WGS) entry which is preliminary data.</text>
</comment>
<dbReference type="KEGG" id="cput:CONPUDRAFT_39538"/>
<dbReference type="GeneID" id="19206860"/>
<dbReference type="Pfam" id="PF13917">
    <property type="entry name" value="zf-CCHC_3"/>
    <property type="match status" value="1"/>
</dbReference>
<dbReference type="OrthoDB" id="437973at2759"/>
<proteinExistence type="predicted"/>
<name>A0A5M3MP65_CONPW</name>
<dbReference type="EMBL" id="JH711578">
    <property type="protein sequence ID" value="EIW80959.1"/>
    <property type="molecule type" value="Genomic_DNA"/>
</dbReference>
<evidence type="ECO:0000313" key="2">
    <source>
        <dbReference type="EMBL" id="EIW80959.1"/>
    </source>
</evidence>
<dbReference type="Proteomes" id="UP000053558">
    <property type="component" value="Unassembled WGS sequence"/>
</dbReference>
<accession>A0A5M3MP65</accession>
<sequence length="77" mass="8715">MSKYAPHHKSNNNPRANASTVCQKCLGRGHFIYECKSTRPYISRPSRTEILENPKSLAKLKDAGKPSVEVPEEFKNK</sequence>
<dbReference type="OMA" id="ECKGQRP"/>